<evidence type="ECO:0000256" key="8">
    <source>
        <dbReference type="RuleBase" id="RU366009"/>
    </source>
</evidence>
<dbReference type="GO" id="GO:0005829">
    <property type="term" value="C:cytosol"/>
    <property type="evidence" value="ECO:0007669"/>
    <property type="project" value="TreeGrafter"/>
</dbReference>
<comment type="cofactor">
    <cofactor evidence="8">
        <name>Zn(2+)</name>
        <dbReference type="ChEBI" id="CHEBI:29105"/>
    </cofactor>
    <text evidence="8">Binds 1 zinc ion per subunit.</text>
</comment>
<dbReference type="GO" id="GO:0006147">
    <property type="term" value="P:guanine catabolic process"/>
    <property type="evidence" value="ECO:0007669"/>
    <property type="project" value="UniProtKB-UniRule"/>
</dbReference>
<dbReference type="InterPro" id="IPR051607">
    <property type="entry name" value="Metallo-dep_hydrolases"/>
</dbReference>
<dbReference type="RefSeq" id="WP_072825177.1">
    <property type="nucleotide sequence ID" value="NZ_LT670849.1"/>
</dbReference>
<dbReference type="NCBIfam" id="NF006679">
    <property type="entry name" value="PRK09228.1"/>
    <property type="match status" value="1"/>
</dbReference>
<keyword evidence="6 8" id="KW-0862">Zinc</keyword>
<keyword evidence="4 8" id="KW-0479">Metal-binding</keyword>
<dbReference type="NCBIfam" id="TIGR02967">
    <property type="entry name" value="guan_deamin"/>
    <property type="match status" value="1"/>
</dbReference>
<gene>
    <name evidence="10" type="ORF">SAMN05444170_7080</name>
</gene>
<dbReference type="InterPro" id="IPR032466">
    <property type="entry name" value="Metal_Hydrolase"/>
</dbReference>
<evidence type="ECO:0000256" key="3">
    <source>
        <dbReference type="ARBA" id="ARBA00012781"/>
    </source>
</evidence>
<evidence type="ECO:0000256" key="5">
    <source>
        <dbReference type="ARBA" id="ARBA00022801"/>
    </source>
</evidence>
<comment type="pathway">
    <text evidence="1 8">Purine metabolism; guanine degradation; xanthine from guanine: step 1/1.</text>
</comment>
<dbReference type="SUPFAM" id="SSF51338">
    <property type="entry name" value="Composite domain of metallo-dependent hydrolases"/>
    <property type="match status" value="1"/>
</dbReference>
<name>A0A1M7UWD0_9BRAD</name>
<accession>A0A1M7UWD0</accession>
<dbReference type="GO" id="GO:0008892">
    <property type="term" value="F:guanine deaminase activity"/>
    <property type="evidence" value="ECO:0007669"/>
    <property type="project" value="UniProtKB-UniRule"/>
</dbReference>
<dbReference type="Gene3D" id="3.20.20.140">
    <property type="entry name" value="Metal-dependent hydrolases"/>
    <property type="match status" value="1"/>
</dbReference>
<dbReference type="GO" id="GO:0008270">
    <property type="term" value="F:zinc ion binding"/>
    <property type="evidence" value="ECO:0007669"/>
    <property type="project" value="UniProtKB-UniRule"/>
</dbReference>
<dbReference type="SUPFAM" id="SSF51556">
    <property type="entry name" value="Metallo-dependent hydrolases"/>
    <property type="match status" value="1"/>
</dbReference>
<keyword evidence="5 8" id="KW-0378">Hydrolase</keyword>
<comment type="similarity">
    <text evidence="2 8">Belongs to the metallo-dependent hydrolases superfamily. ATZ/TRZ family.</text>
</comment>
<dbReference type="Gene3D" id="2.30.40.10">
    <property type="entry name" value="Urease, subunit C, domain 1"/>
    <property type="match status" value="1"/>
</dbReference>
<sequence length="450" mass="50094">MRNRETHQRPTVIRGPVLTFTGNPFTHGLERTAVYEPDAIVTMANGLITDFGPAQRVLPRLPANAEIKNYSKDSLISAGFIDSHVHFPQTPMIAAHGEQLLDWLTNYTYPTELKYSDKDFARSVAQVFLRENLRNGITSACVYCTVYPQSVDALFEEAERLGMRIAAGKVLMDRNAPAALLDTPKSGYDHSKALIAKWHNRGRLSYAITPRFAPTSSHEQLEAAGALCREHPDCYLQTHVSENKSEIAWVKELFPERDGYLDVYDHYALCRPRAIFGHGIHLTDDELQVMHRTGSAIAHCPTSNFFLGSGAFNIARTLREDRLVRTGIGTDLGAGTSFSMLTTLNSAYKAAQLNGYSLSARHAYYLATRGTAHAMYLEDKIGSIAPGMEGDIVVLDMKSTPLIKYRMQFVEDFEEALFVQMTLGDDRAVQATYIGGELKYSRDPAEVRAS</sequence>
<dbReference type="PANTHER" id="PTHR11271">
    <property type="entry name" value="GUANINE DEAMINASE"/>
    <property type="match status" value="1"/>
</dbReference>
<comment type="catalytic activity">
    <reaction evidence="8">
        <text>guanine + H2O + H(+) = xanthine + NH4(+)</text>
        <dbReference type="Rhea" id="RHEA:14665"/>
        <dbReference type="ChEBI" id="CHEBI:15377"/>
        <dbReference type="ChEBI" id="CHEBI:15378"/>
        <dbReference type="ChEBI" id="CHEBI:16235"/>
        <dbReference type="ChEBI" id="CHEBI:17712"/>
        <dbReference type="ChEBI" id="CHEBI:28938"/>
        <dbReference type="EC" id="3.5.4.3"/>
    </reaction>
</comment>
<dbReference type="AlphaFoldDB" id="A0A1M7UWD0"/>
<evidence type="ECO:0000256" key="4">
    <source>
        <dbReference type="ARBA" id="ARBA00022723"/>
    </source>
</evidence>
<dbReference type="InterPro" id="IPR011059">
    <property type="entry name" value="Metal-dep_hydrolase_composite"/>
</dbReference>
<proteinExistence type="inferred from homology"/>
<organism evidence="10 11">
    <name type="scientific">Bradyrhizobium erythrophlei</name>
    <dbReference type="NCBI Taxonomy" id="1437360"/>
    <lineage>
        <taxon>Bacteria</taxon>
        <taxon>Pseudomonadati</taxon>
        <taxon>Pseudomonadota</taxon>
        <taxon>Alphaproteobacteria</taxon>
        <taxon>Hyphomicrobiales</taxon>
        <taxon>Nitrobacteraceae</taxon>
        <taxon>Bradyrhizobium</taxon>
    </lineage>
</organism>
<keyword evidence="11" id="KW-1185">Reference proteome</keyword>
<dbReference type="CDD" id="cd01303">
    <property type="entry name" value="GDEase"/>
    <property type="match status" value="1"/>
</dbReference>
<protein>
    <recommendedName>
        <fullName evidence="3 7">Guanine deaminase</fullName>
        <shortName evidence="8">Guanase</shortName>
        <ecNumber evidence="3 7">3.5.4.3</ecNumber>
    </recommendedName>
    <alternativeName>
        <fullName evidence="8">Guanine aminohydrolase</fullName>
    </alternativeName>
</protein>
<evidence type="ECO:0000256" key="2">
    <source>
        <dbReference type="ARBA" id="ARBA00006745"/>
    </source>
</evidence>
<feature type="domain" description="Amidohydrolase-related" evidence="9">
    <location>
        <begin position="76"/>
        <end position="438"/>
    </location>
</feature>
<dbReference type="InterPro" id="IPR006680">
    <property type="entry name" value="Amidohydro-rel"/>
</dbReference>
<evidence type="ECO:0000313" key="10">
    <source>
        <dbReference type="EMBL" id="SHN87235.1"/>
    </source>
</evidence>
<dbReference type="EC" id="3.5.4.3" evidence="3 7"/>
<reference evidence="11" key="1">
    <citation type="submission" date="2016-11" db="EMBL/GenBank/DDBJ databases">
        <authorList>
            <person name="Varghese N."/>
            <person name="Submissions S."/>
        </authorList>
    </citation>
    <scope>NUCLEOTIDE SEQUENCE [LARGE SCALE GENOMIC DNA]</scope>
    <source>
        <strain evidence="11">GAS401</strain>
    </source>
</reference>
<dbReference type="PANTHER" id="PTHR11271:SF6">
    <property type="entry name" value="GUANINE DEAMINASE"/>
    <property type="match status" value="1"/>
</dbReference>
<evidence type="ECO:0000259" key="9">
    <source>
        <dbReference type="Pfam" id="PF01979"/>
    </source>
</evidence>
<dbReference type="UniPathway" id="UPA00603">
    <property type="reaction ID" value="UER00660"/>
</dbReference>
<dbReference type="Pfam" id="PF01979">
    <property type="entry name" value="Amidohydro_1"/>
    <property type="match status" value="1"/>
</dbReference>
<dbReference type="Proteomes" id="UP000184096">
    <property type="component" value="Chromosome I"/>
</dbReference>
<evidence type="ECO:0000256" key="1">
    <source>
        <dbReference type="ARBA" id="ARBA00004984"/>
    </source>
</evidence>
<dbReference type="FunFam" id="3.20.20.140:FF:000022">
    <property type="entry name" value="Guanine deaminase"/>
    <property type="match status" value="1"/>
</dbReference>
<evidence type="ECO:0000313" key="11">
    <source>
        <dbReference type="Proteomes" id="UP000184096"/>
    </source>
</evidence>
<dbReference type="InterPro" id="IPR014311">
    <property type="entry name" value="Guanine_deaminase"/>
</dbReference>
<evidence type="ECO:0000256" key="7">
    <source>
        <dbReference type="NCBIfam" id="TIGR02967"/>
    </source>
</evidence>
<comment type="function">
    <text evidence="8">Catalyzes the hydrolytic deamination of guanine, producing xanthine and ammonia.</text>
</comment>
<evidence type="ECO:0000256" key="6">
    <source>
        <dbReference type="ARBA" id="ARBA00022833"/>
    </source>
</evidence>
<dbReference type="EMBL" id="LT670849">
    <property type="protein sequence ID" value="SHN87235.1"/>
    <property type="molecule type" value="Genomic_DNA"/>
</dbReference>